<feature type="chain" id="PRO_5047053378" description="DUF4595 domain-containing protein" evidence="1">
    <location>
        <begin position="21"/>
        <end position="270"/>
    </location>
</feature>
<evidence type="ECO:0000256" key="1">
    <source>
        <dbReference type="SAM" id="SignalP"/>
    </source>
</evidence>
<reference evidence="2 3" key="1">
    <citation type="submission" date="2021-03" db="EMBL/GenBank/DDBJ databases">
        <title>Assistant Professor.</title>
        <authorList>
            <person name="Huq M.A."/>
        </authorList>
    </citation>
    <scope>NUCLEOTIDE SEQUENCE [LARGE SCALE GENOMIC DNA]</scope>
    <source>
        <strain evidence="2 3">MAH-29</strain>
    </source>
</reference>
<dbReference type="Proteomes" id="UP000677244">
    <property type="component" value="Unassembled WGS sequence"/>
</dbReference>
<keyword evidence="3" id="KW-1185">Reference proteome</keyword>
<protein>
    <recommendedName>
        <fullName evidence="4">DUF4595 domain-containing protein</fullName>
    </recommendedName>
</protein>
<organism evidence="2 3">
    <name type="scientific">Niastella soli</name>
    <dbReference type="NCBI Taxonomy" id="2821487"/>
    <lineage>
        <taxon>Bacteria</taxon>
        <taxon>Pseudomonadati</taxon>
        <taxon>Bacteroidota</taxon>
        <taxon>Chitinophagia</taxon>
        <taxon>Chitinophagales</taxon>
        <taxon>Chitinophagaceae</taxon>
        <taxon>Niastella</taxon>
    </lineage>
</organism>
<name>A0ABS3YX17_9BACT</name>
<proteinExistence type="predicted"/>
<evidence type="ECO:0000313" key="3">
    <source>
        <dbReference type="Proteomes" id="UP000677244"/>
    </source>
</evidence>
<dbReference type="RefSeq" id="WP_209140520.1">
    <property type="nucleotide sequence ID" value="NZ_JAGHKO010000004.1"/>
</dbReference>
<comment type="caution">
    <text evidence="2">The sequence shown here is derived from an EMBL/GenBank/DDBJ whole genome shotgun (WGS) entry which is preliminary data.</text>
</comment>
<evidence type="ECO:0000313" key="2">
    <source>
        <dbReference type="EMBL" id="MBO9202474.1"/>
    </source>
</evidence>
<dbReference type="PROSITE" id="PS51257">
    <property type="entry name" value="PROKAR_LIPOPROTEIN"/>
    <property type="match status" value="1"/>
</dbReference>
<dbReference type="EMBL" id="JAGHKO010000004">
    <property type="protein sequence ID" value="MBO9202474.1"/>
    <property type="molecule type" value="Genomic_DNA"/>
</dbReference>
<accession>A0ABS3YX17</accession>
<evidence type="ECO:0008006" key="4">
    <source>
        <dbReference type="Google" id="ProtNLM"/>
    </source>
</evidence>
<feature type="signal peptide" evidence="1">
    <location>
        <begin position="1"/>
        <end position="20"/>
    </location>
</feature>
<sequence>MKRICVPFVALLICTFFSCKKTSNDPVPTPDPPDNRPLQLVKKITRYEISGQVTVDSVSYSYDTAGHLTLITNLKTKLTDSKYIYADDSLATIIYYGVNNRTDTFRNSIKYFDGGNTMFMDFTRPGNNGGIDTVLITYKWSGTQLREAWTYLNMANPPMNILQKSILTYNSDGNEFENTLIPAIGPSQLQTRGVGYDQKKNFFSTLSRLNYIFMAWGFPAATRSVNNPVKGENGSGQQTEYIWTYNKDDYPLTMQVKGKNYVAVELTYNK</sequence>
<gene>
    <name evidence="2" type="ORF">J7I42_19460</name>
</gene>
<keyword evidence="1" id="KW-0732">Signal</keyword>